<organism evidence="1 2">
    <name type="scientific">Hyphomonas chukchiensis</name>
    <dbReference type="NCBI Taxonomy" id="1280947"/>
    <lineage>
        <taxon>Bacteria</taxon>
        <taxon>Pseudomonadati</taxon>
        <taxon>Pseudomonadota</taxon>
        <taxon>Alphaproteobacteria</taxon>
        <taxon>Hyphomonadales</taxon>
        <taxon>Hyphomonadaceae</taxon>
        <taxon>Hyphomonas</taxon>
    </lineage>
</organism>
<dbReference type="InterPro" id="IPR039556">
    <property type="entry name" value="ICL/PEPM"/>
</dbReference>
<sequence>MTTQKDKAFAFKALHDNPGMFVLPNPWDVGSARMLAGLGFKALASTSAGFAANTGVADYQITRDLKLAHIRALAPATPLPLTADLENGFGHSPETCAETIRLGAEAGLVGGSIEDFTGDSARPQYGIAEAADRVRAAVEAANALPFPFLVTARAENFFTGVPDLSDVIARLQAYQEAGAHVLYAPGLKTMDDIRTVLSAVDRPLNVLMGPRVGFVPMAELEAIGVKRVSMGSALANTAYGALVRAGEELLGPGTLGFLKGAAPGKDLAALMARGADS</sequence>
<dbReference type="EMBL" id="AWFG01000050">
    <property type="protein sequence ID" value="KCZ56324.1"/>
    <property type="molecule type" value="Genomic_DNA"/>
</dbReference>
<gene>
    <name evidence="1" type="ORF">HY30_18700</name>
</gene>
<dbReference type="CDD" id="cd00377">
    <property type="entry name" value="ICL_PEPM"/>
    <property type="match status" value="1"/>
</dbReference>
<keyword evidence="2" id="KW-1185">Reference proteome</keyword>
<dbReference type="Pfam" id="PF13714">
    <property type="entry name" value="PEP_mutase"/>
    <property type="match status" value="1"/>
</dbReference>
<dbReference type="PANTHER" id="PTHR42905:SF16">
    <property type="entry name" value="CARBOXYPHOSPHONOENOLPYRUVATE PHOSPHONOMUTASE-LIKE PROTEIN (AFU_ORTHOLOGUE AFUA_5G07230)"/>
    <property type="match status" value="1"/>
</dbReference>
<dbReference type="STRING" id="1280947.HY30_18700"/>
<protein>
    <recommendedName>
        <fullName evidence="3">2-methylisocitrate lyase</fullName>
    </recommendedName>
</protein>
<dbReference type="Gene3D" id="3.20.20.60">
    <property type="entry name" value="Phosphoenolpyruvate-binding domains"/>
    <property type="match status" value="1"/>
</dbReference>
<dbReference type="OrthoDB" id="9785398at2"/>
<accession>A0A062UIC2</accession>
<dbReference type="Proteomes" id="UP000027190">
    <property type="component" value="Unassembled WGS sequence"/>
</dbReference>
<evidence type="ECO:0000313" key="2">
    <source>
        <dbReference type="Proteomes" id="UP000027190"/>
    </source>
</evidence>
<dbReference type="RefSeq" id="WP_034741940.1">
    <property type="nucleotide sequence ID" value="NZ_AWFG01000050.1"/>
</dbReference>
<dbReference type="SUPFAM" id="SSF51621">
    <property type="entry name" value="Phosphoenolpyruvate/pyruvate domain"/>
    <property type="match status" value="1"/>
</dbReference>
<evidence type="ECO:0008006" key="3">
    <source>
        <dbReference type="Google" id="ProtNLM"/>
    </source>
</evidence>
<dbReference type="GO" id="GO:0003824">
    <property type="term" value="F:catalytic activity"/>
    <property type="evidence" value="ECO:0007669"/>
    <property type="project" value="InterPro"/>
</dbReference>
<dbReference type="AlphaFoldDB" id="A0A062UIC2"/>
<evidence type="ECO:0000313" key="1">
    <source>
        <dbReference type="EMBL" id="KCZ56324.1"/>
    </source>
</evidence>
<dbReference type="PATRIC" id="fig|1280947.3.peg.2797"/>
<name>A0A062UIC2_9PROT</name>
<dbReference type="Gene3D" id="6.10.250.2750">
    <property type="match status" value="1"/>
</dbReference>
<comment type="caution">
    <text evidence="1">The sequence shown here is derived from an EMBL/GenBank/DDBJ whole genome shotgun (WGS) entry which is preliminary data.</text>
</comment>
<dbReference type="InterPro" id="IPR015813">
    <property type="entry name" value="Pyrv/PenolPyrv_kinase-like_dom"/>
</dbReference>
<reference evidence="1 2" key="1">
    <citation type="journal article" date="2014" name="Antonie Van Leeuwenhoek">
        <title>Hyphomonas beringensis sp. nov. and Hyphomonas chukchiensis sp. nov., isolated from surface seawater of the Bering Sea and Chukchi Sea.</title>
        <authorList>
            <person name="Li C."/>
            <person name="Lai Q."/>
            <person name="Li G."/>
            <person name="Dong C."/>
            <person name="Wang J."/>
            <person name="Liao Y."/>
            <person name="Shao Z."/>
        </authorList>
    </citation>
    <scope>NUCLEOTIDE SEQUENCE [LARGE SCALE GENOMIC DNA]</scope>
    <source>
        <strain evidence="1 2">BH-BN04-4</strain>
    </source>
</reference>
<dbReference type="InterPro" id="IPR040442">
    <property type="entry name" value="Pyrv_kinase-like_dom_sf"/>
</dbReference>
<dbReference type="eggNOG" id="COG2513">
    <property type="taxonomic scope" value="Bacteria"/>
</dbReference>
<proteinExistence type="predicted"/>
<dbReference type="PANTHER" id="PTHR42905">
    <property type="entry name" value="PHOSPHOENOLPYRUVATE CARBOXYLASE"/>
    <property type="match status" value="1"/>
</dbReference>